<comment type="caution">
    <text evidence="12">The sequence shown here is derived from an EMBL/GenBank/DDBJ whole genome shotgun (WGS) entry which is preliminary data.</text>
</comment>
<dbReference type="PANTHER" id="PTHR34990:SF1">
    <property type="entry name" value="UDP-2,3-DIACYLGLUCOSAMINE HYDROLASE"/>
    <property type="match status" value="1"/>
</dbReference>
<evidence type="ECO:0000256" key="4">
    <source>
        <dbReference type="ARBA" id="ARBA00022556"/>
    </source>
</evidence>
<keyword evidence="2 10" id="KW-0444">Lipid biosynthesis</keyword>
<dbReference type="NCBIfam" id="TIGR01854">
    <property type="entry name" value="lipid_A_lpxH"/>
    <property type="match status" value="1"/>
</dbReference>
<keyword evidence="1 10" id="KW-1003">Cell membrane</keyword>
<organism evidence="12 13">
    <name type="scientific">Actimicrobium antarcticum</name>
    <dbReference type="NCBI Taxonomy" id="1051899"/>
    <lineage>
        <taxon>Bacteria</taxon>
        <taxon>Pseudomonadati</taxon>
        <taxon>Pseudomonadota</taxon>
        <taxon>Betaproteobacteria</taxon>
        <taxon>Burkholderiales</taxon>
        <taxon>Oxalobacteraceae</taxon>
        <taxon>Actimicrobium</taxon>
    </lineage>
</organism>
<evidence type="ECO:0000256" key="7">
    <source>
        <dbReference type="ARBA" id="ARBA00023098"/>
    </source>
</evidence>
<evidence type="ECO:0000259" key="11">
    <source>
        <dbReference type="Pfam" id="PF00149"/>
    </source>
</evidence>
<dbReference type="InterPro" id="IPR004843">
    <property type="entry name" value="Calcineurin-like_PHP"/>
</dbReference>
<feature type="binding site" evidence="10">
    <location>
        <position position="54"/>
    </location>
    <ligand>
        <name>Mn(2+)</name>
        <dbReference type="ChEBI" id="CHEBI:29035"/>
        <label>1</label>
    </ligand>
</feature>
<name>A0ABP7U1P8_9BURK</name>
<feature type="binding site" evidence="10">
    <location>
        <position position="209"/>
    </location>
    <ligand>
        <name>substrate</name>
    </ligand>
</feature>
<dbReference type="Gene3D" id="3.60.21.10">
    <property type="match status" value="1"/>
</dbReference>
<feature type="binding site" evidence="10">
    <location>
        <position position="21"/>
    </location>
    <ligand>
        <name>Mn(2+)</name>
        <dbReference type="ChEBI" id="CHEBI:29035"/>
        <label>1</label>
    </ligand>
</feature>
<dbReference type="InterPro" id="IPR010138">
    <property type="entry name" value="UDP-diacylglucosamine_Hdrlase"/>
</dbReference>
<evidence type="ECO:0000256" key="6">
    <source>
        <dbReference type="ARBA" id="ARBA00022801"/>
    </source>
</evidence>
<reference evidence="13" key="1">
    <citation type="journal article" date="2019" name="Int. J. Syst. Evol. Microbiol.">
        <title>The Global Catalogue of Microorganisms (GCM) 10K type strain sequencing project: providing services to taxonomists for standard genome sequencing and annotation.</title>
        <authorList>
            <consortium name="The Broad Institute Genomics Platform"/>
            <consortium name="The Broad Institute Genome Sequencing Center for Infectious Disease"/>
            <person name="Wu L."/>
            <person name="Ma J."/>
        </authorList>
    </citation>
    <scope>NUCLEOTIDE SEQUENCE [LARGE SCALE GENOMIC DNA]</scope>
    <source>
        <strain evidence="13">JCM 16673</strain>
    </source>
</reference>
<comment type="pathway">
    <text evidence="10">Glycolipid biosynthesis; lipid IV(A) biosynthesis; lipid IV(A) from (3R)-3-hydroxytetradecanoyl-[acyl-carrier-protein] and UDP-N-acetyl-alpha-D-glucosamine: step 4/6.</text>
</comment>
<keyword evidence="6 10" id="KW-0378">Hydrolase</keyword>
<keyword evidence="13" id="KW-1185">Reference proteome</keyword>
<keyword evidence="4 10" id="KW-0441">Lipid A biosynthesis</keyword>
<evidence type="ECO:0000256" key="10">
    <source>
        <dbReference type="HAMAP-Rule" id="MF_00575"/>
    </source>
</evidence>
<comment type="similarity">
    <text evidence="10">Belongs to the LpxH family.</text>
</comment>
<dbReference type="RefSeq" id="WP_344765765.1">
    <property type="nucleotide sequence ID" value="NZ_BAAAZE010000016.1"/>
</dbReference>
<proteinExistence type="inferred from homology"/>
<comment type="subcellular location">
    <subcellularLocation>
        <location evidence="10">Cell inner membrane</location>
        <topology evidence="10">Peripheral membrane protein</topology>
        <orientation evidence="10">Cytoplasmic side</orientation>
    </subcellularLocation>
</comment>
<feature type="binding site" evidence="10">
    <location>
        <begin position="93"/>
        <end position="94"/>
    </location>
    <ligand>
        <name>substrate</name>
    </ligand>
</feature>
<evidence type="ECO:0000256" key="1">
    <source>
        <dbReference type="ARBA" id="ARBA00022475"/>
    </source>
</evidence>
<evidence type="ECO:0000256" key="5">
    <source>
        <dbReference type="ARBA" id="ARBA00022723"/>
    </source>
</evidence>
<dbReference type="NCBIfam" id="NF003743">
    <property type="entry name" value="PRK05340.1"/>
    <property type="match status" value="1"/>
</dbReference>
<feature type="binding site" evidence="10">
    <location>
        <position position="93"/>
    </location>
    <ligand>
        <name>Mn(2+)</name>
        <dbReference type="ChEBI" id="CHEBI:29035"/>
        <label>2</label>
    </ligand>
</feature>
<accession>A0ABP7U1P8</accession>
<dbReference type="EMBL" id="BAAAZE010000016">
    <property type="protein sequence ID" value="GAA4034541.1"/>
    <property type="molecule type" value="Genomic_DNA"/>
</dbReference>
<feature type="binding site" evidence="10">
    <location>
        <position position="178"/>
    </location>
    <ligand>
        <name>substrate</name>
    </ligand>
</feature>
<evidence type="ECO:0000256" key="3">
    <source>
        <dbReference type="ARBA" id="ARBA00022519"/>
    </source>
</evidence>
<dbReference type="HAMAP" id="MF_00575">
    <property type="entry name" value="LpxH"/>
    <property type="match status" value="1"/>
</dbReference>
<sequence>MTRPDTATKAQPELVALFVSDVHLQEQAPATTAAFLHFLTQHASHAQQLYVLGDLFEYWAGDDDSDAPLNRQVIEALRAVSDGGTALFWMAGNRDFLVADGFFTATGATPLADGIVVDIAGKKMVLAHGDAQCTDDTAYIAFRNEVRQASWQRQFLGMPLTQRKAIIAGMRSKSREAQSMKSEEIMDVHPDAIDALFAASDTALMIHGHTHRPATHVVSGARGTNVRYVLPDWDCDGTPKRGGWLAVNAAGDILRFDFNGDLVAPDQQDSDRPA</sequence>
<dbReference type="InterPro" id="IPR043461">
    <property type="entry name" value="LpxH-like"/>
</dbReference>
<evidence type="ECO:0000256" key="8">
    <source>
        <dbReference type="ARBA" id="ARBA00023136"/>
    </source>
</evidence>
<feature type="binding site" evidence="10">
    <location>
        <position position="54"/>
    </location>
    <ligand>
        <name>Mn(2+)</name>
        <dbReference type="ChEBI" id="CHEBI:29035"/>
        <label>2</label>
    </ligand>
</feature>
<gene>
    <name evidence="10" type="primary">lpxH</name>
    <name evidence="12" type="ORF">GCM10022212_37540</name>
</gene>
<feature type="binding site" evidence="10">
    <location>
        <position position="181"/>
    </location>
    <ligand>
        <name>substrate</name>
    </ligand>
</feature>
<dbReference type="InterPro" id="IPR029052">
    <property type="entry name" value="Metallo-depent_PP-like"/>
</dbReference>
<keyword evidence="8 10" id="KW-0472">Membrane</keyword>
<feature type="domain" description="Calcineurin-like phosphoesterase" evidence="11">
    <location>
        <begin position="17"/>
        <end position="213"/>
    </location>
</feature>
<feature type="binding site" evidence="10">
    <location>
        <position position="174"/>
    </location>
    <ligand>
        <name>substrate</name>
    </ligand>
</feature>
<dbReference type="Pfam" id="PF00149">
    <property type="entry name" value="Metallophos"/>
    <property type="match status" value="1"/>
</dbReference>
<dbReference type="SUPFAM" id="SSF56300">
    <property type="entry name" value="Metallo-dependent phosphatases"/>
    <property type="match status" value="1"/>
</dbReference>
<comment type="cofactor">
    <cofactor evidence="10">
        <name>Mn(2+)</name>
        <dbReference type="ChEBI" id="CHEBI:29035"/>
    </cofactor>
    <text evidence="10">Binds 2 Mn(2+) ions per subunit in a binuclear metal center.</text>
</comment>
<dbReference type="Proteomes" id="UP001501353">
    <property type="component" value="Unassembled WGS sequence"/>
</dbReference>
<keyword evidence="3 10" id="KW-0997">Cell inner membrane</keyword>
<evidence type="ECO:0000313" key="12">
    <source>
        <dbReference type="EMBL" id="GAA4034541.1"/>
    </source>
</evidence>
<protein>
    <recommendedName>
        <fullName evidence="10">UDP-2,3-diacylglucosamine hydrolase</fullName>
        <ecNumber evidence="10">3.6.1.54</ecNumber>
    </recommendedName>
    <alternativeName>
        <fullName evidence="10">UDP-2,3-diacylglucosamine diphosphatase</fullName>
    </alternativeName>
</protein>
<keyword evidence="5 10" id="KW-0479">Metal-binding</keyword>
<feature type="binding site" evidence="10">
    <location>
        <position position="136"/>
    </location>
    <ligand>
        <name>substrate</name>
    </ligand>
</feature>
<dbReference type="CDD" id="cd07398">
    <property type="entry name" value="MPP_YbbF-LpxH"/>
    <property type="match status" value="1"/>
</dbReference>
<feature type="binding site" evidence="10">
    <location>
        <position position="209"/>
    </location>
    <ligand>
        <name>Mn(2+)</name>
        <dbReference type="ChEBI" id="CHEBI:29035"/>
        <label>2</label>
    </ligand>
</feature>
<feature type="binding site" evidence="10">
    <location>
        <position position="211"/>
    </location>
    <ligand>
        <name>Mn(2+)</name>
        <dbReference type="ChEBI" id="CHEBI:29035"/>
        <label>1</label>
    </ligand>
</feature>
<evidence type="ECO:0000256" key="9">
    <source>
        <dbReference type="ARBA" id="ARBA00023211"/>
    </source>
</evidence>
<feature type="binding site" evidence="10">
    <location>
        <position position="23"/>
    </location>
    <ligand>
        <name>Mn(2+)</name>
        <dbReference type="ChEBI" id="CHEBI:29035"/>
        <label>1</label>
    </ligand>
</feature>
<comment type="catalytic activity">
    <reaction evidence="10">
        <text>UDP-2-N,3-O-bis[(3R)-3-hydroxytetradecanoyl]-alpha-D-glucosamine + H2O = 2-N,3-O-bis[(3R)-3-hydroxytetradecanoyl]-alpha-D-glucosaminyl 1-phosphate + UMP + 2 H(+)</text>
        <dbReference type="Rhea" id="RHEA:25213"/>
        <dbReference type="ChEBI" id="CHEBI:15377"/>
        <dbReference type="ChEBI" id="CHEBI:15378"/>
        <dbReference type="ChEBI" id="CHEBI:57865"/>
        <dbReference type="ChEBI" id="CHEBI:57957"/>
        <dbReference type="ChEBI" id="CHEBI:78847"/>
        <dbReference type="EC" id="3.6.1.54"/>
    </reaction>
</comment>
<evidence type="ECO:0000313" key="13">
    <source>
        <dbReference type="Proteomes" id="UP001501353"/>
    </source>
</evidence>
<comment type="function">
    <text evidence="10">Hydrolyzes the pyrophosphate bond of UDP-2,3-diacylglucosamine to yield 2,3-diacylglucosamine 1-phosphate (lipid X) and UMP by catalyzing the attack of water at the alpha-P atom. Involved in the biosynthesis of lipid A, a phosphorylated glycolipid that anchors the lipopolysaccharide to the outer membrane of the cell.</text>
</comment>
<evidence type="ECO:0000256" key="2">
    <source>
        <dbReference type="ARBA" id="ARBA00022516"/>
    </source>
</evidence>
<keyword evidence="9 10" id="KW-0464">Manganese</keyword>
<feature type="binding site" evidence="10">
    <location>
        <position position="128"/>
    </location>
    <ligand>
        <name>Mn(2+)</name>
        <dbReference type="ChEBI" id="CHEBI:29035"/>
        <label>2</label>
    </ligand>
</feature>
<keyword evidence="7 10" id="KW-0443">Lipid metabolism</keyword>
<dbReference type="PANTHER" id="PTHR34990">
    <property type="entry name" value="UDP-2,3-DIACYLGLUCOSAMINE HYDROLASE-RELATED"/>
    <property type="match status" value="1"/>
</dbReference>
<dbReference type="EC" id="3.6.1.54" evidence="10"/>